<dbReference type="InterPro" id="IPR047854">
    <property type="entry name" value="RFC_lid"/>
</dbReference>
<reference evidence="10" key="2">
    <citation type="submission" date="2021-05" db="EMBL/GenBank/DDBJ databases">
        <title>Protein family content uncovers lineage relationships and bacterial pathway maintenance mechanisms in DPANN archaea.</title>
        <authorList>
            <person name="Castelle C.J."/>
            <person name="Meheust R."/>
            <person name="Jaffe A.L."/>
            <person name="Seitz K."/>
            <person name="Gong X."/>
            <person name="Baker B.J."/>
            <person name="Banfield J.F."/>
        </authorList>
    </citation>
    <scope>NUCLEOTIDE SEQUENCE</scope>
    <source>
        <strain evidence="10">RIFCSPLOWO2_01_FULL_AR10_48_17</strain>
    </source>
</reference>
<dbReference type="Pfam" id="PF00004">
    <property type="entry name" value="AAA"/>
    <property type="match status" value="1"/>
</dbReference>
<dbReference type="SUPFAM" id="SSF52540">
    <property type="entry name" value="P-loop containing nucleoside triphosphate hydrolases"/>
    <property type="match status" value="1"/>
</dbReference>
<feature type="compositionally biased region" description="Basic and acidic residues" evidence="8">
    <location>
        <begin position="444"/>
        <end position="475"/>
    </location>
</feature>
<comment type="similarity">
    <text evidence="1 7">Belongs to the activator 1 small subunits family. RfcL subfamily.</text>
</comment>
<dbReference type="CDD" id="cd00009">
    <property type="entry name" value="AAA"/>
    <property type="match status" value="1"/>
</dbReference>
<evidence type="ECO:0000313" key="10">
    <source>
        <dbReference type="EMBL" id="MBS3061154.1"/>
    </source>
</evidence>
<dbReference type="Proteomes" id="UP000675968">
    <property type="component" value="Unassembled WGS sequence"/>
</dbReference>
<comment type="subunit">
    <text evidence="7">Heteromultimer composed of small subunits (RfcS) and large subunits (RfcL).</text>
</comment>
<dbReference type="GO" id="GO:0003689">
    <property type="term" value="F:DNA clamp loader activity"/>
    <property type="evidence" value="ECO:0007669"/>
    <property type="project" value="UniProtKB-UniRule"/>
</dbReference>
<dbReference type="GO" id="GO:0016887">
    <property type="term" value="F:ATP hydrolysis activity"/>
    <property type="evidence" value="ECO:0007669"/>
    <property type="project" value="InterPro"/>
</dbReference>
<keyword evidence="5 7" id="KW-0067">ATP-binding</keyword>
<dbReference type="PANTHER" id="PTHR23389:SF6">
    <property type="entry name" value="REPLICATION FACTOR C SUBUNIT 1"/>
    <property type="match status" value="1"/>
</dbReference>
<feature type="region of interest" description="Disordered" evidence="8">
    <location>
        <begin position="438"/>
        <end position="475"/>
    </location>
</feature>
<dbReference type="PANTHER" id="PTHR23389">
    <property type="entry name" value="CHROMOSOME TRANSMISSION FIDELITY FACTOR 18"/>
    <property type="match status" value="1"/>
</dbReference>
<evidence type="ECO:0000313" key="11">
    <source>
        <dbReference type="Proteomes" id="UP000675968"/>
    </source>
</evidence>
<evidence type="ECO:0000256" key="1">
    <source>
        <dbReference type="ARBA" id="ARBA00006878"/>
    </source>
</evidence>
<dbReference type="CDD" id="cd18140">
    <property type="entry name" value="HLD_clamp_RFC"/>
    <property type="match status" value="1"/>
</dbReference>
<evidence type="ECO:0000256" key="5">
    <source>
        <dbReference type="ARBA" id="ARBA00022840"/>
    </source>
</evidence>
<dbReference type="InterPro" id="IPR003593">
    <property type="entry name" value="AAA+_ATPase"/>
</dbReference>
<dbReference type="GO" id="GO:0005524">
    <property type="term" value="F:ATP binding"/>
    <property type="evidence" value="ECO:0007669"/>
    <property type="project" value="UniProtKB-UniRule"/>
</dbReference>
<dbReference type="Pfam" id="PF21960">
    <property type="entry name" value="RCF1-5-like_lid"/>
    <property type="match status" value="1"/>
</dbReference>
<proteinExistence type="inferred from homology"/>
<dbReference type="Gene3D" id="1.10.8.60">
    <property type="match status" value="1"/>
</dbReference>
<dbReference type="EMBL" id="JAGVWC010000008">
    <property type="protein sequence ID" value="MBS3061154.1"/>
    <property type="molecule type" value="Genomic_DNA"/>
</dbReference>
<evidence type="ECO:0000256" key="4">
    <source>
        <dbReference type="ARBA" id="ARBA00022741"/>
    </source>
</evidence>
<dbReference type="HAMAP" id="MF_01508">
    <property type="entry name" value="RfcL"/>
    <property type="match status" value="1"/>
</dbReference>
<protein>
    <recommendedName>
        <fullName evidence="2 7">Replication factor C large subunit</fullName>
        <shortName evidence="7">RFC large subunit</shortName>
    </recommendedName>
    <alternativeName>
        <fullName evidence="6 7">Clamp loader large subunit</fullName>
    </alternativeName>
</protein>
<dbReference type="GO" id="GO:0006260">
    <property type="term" value="P:DNA replication"/>
    <property type="evidence" value="ECO:0007669"/>
    <property type="project" value="UniProtKB-UniRule"/>
</dbReference>
<name>A0A8T4L3U2_9ARCH</name>
<keyword evidence="3 7" id="KW-0235">DNA replication</keyword>
<dbReference type="SMART" id="SM00382">
    <property type="entry name" value="AAA"/>
    <property type="match status" value="1"/>
</dbReference>
<evidence type="ECO:0000256" key="7">
    <source>
        <dbReference type="HAMAP-Rule" id="MF_01508"/>
    </source>
</evidence>
<dbReference type="NCBIfam" id="NF003229">
    <property type="entry name" value="PRK04195.1-5"/>
    <property type="match status" value="1"/>
</dbReference>
<reference evidence="10" key="1">
    <citation type="submission" date="2021-03" db="EMBL/GenBank/DDBJ databases">
        <authorList>
            <person name="Jaffe A."/>
        </authorList>
    </citation>
    <scope>NUCLEOTIDE SEQUENCE</scope>
    <source>
        <strain evidence="10">RIFCSPLOWO2_01_FULL_AR10_48_17</strain>
    </source>
</reference>
<comment type="caution">
    <text evidence="7">Lacks conserved residue(s) required for the propagation of feature annotation.</text>
</comment>
<evidence type="ECO:0000259" key="9">
    <source>
        <dbReference type="SMART" id="SM00382"/>
    </source>
</evidence>
<evidence type="ECO:0000256" key="8">
    <source>
        <dbReference type="SAM" id="MobiDB-lite"/>
    </source>
</evidence>
<evidence type="ECO:0000256" key="2">
    <source>
        <dbReference type="ARBA" id="ARBA00014793"/>
    </source>
</evidence>
<comment type="caution">
    <text evidence="10">The sequence shown here is derived from an EMBL/GenBank/DDBJ whole genome shotgun (WGS) entry which is preliminary data.</text>
</comment>
<dbReference type="AlphaFoldDB" id="A0A8T4L3U2"/>
<evidence type="ECO:0000256" key="6">
    <source>
        <dbReference type="ARBA" id="ARBA00032141"/>
    </source>
</evidence>
<accession>A0A8T4L3U2</accession>
<dbReference type="InterPro" id="IPR003959">
    <property type="entry name" value="ATPase_AAA_core"/>
</dbReference>
<evidence type="ECO:0000256" key="3">
    <source>
        <dbReference type="ARBA" id="ARBA00022705"/>
    </source>
</evidence>
<dbReference type="InterPro" id="IPR027417">
    <property type="entry name" value="P-loop_NTPase"/>
</dbReference>
<comment type="function">
    <text evidence="7">Part of the RFC clamp loader complex which loads the PCNA sliding clamp onto DNA.</text>
</comment>
<gene>
    <name evidence="7" type="primary">rfcL</name>
    <name evidence="10" type="ORF">J4215_01065</name>
</gene>
<sequence>MSTELWTQKYFPKSYEEFVGNSELVKEAANWALEWSKNRPQKPLLLFGPSGVGKTALAELVGRQSGWHLFESNASDLRSKDMVERVVGAASANASFSGSFRLVLLDEIDVLQKREDKGGMSAVLSVLKEAKNPVMLTANDIYENPQMAEIRNFCKKLEFKKPNYLSVARFLKDICEKEKVDFDVESVNLLAKNASGDIRSAVLDLQTIAWDSRKIMMQDVESIGVREREERIFSTIQKIFRAKTVADCQKARFASDSDPDFLMRWIEENIPLEFKSVPDRAKAFSRLSRADMFNGRIMRRQHFGFMKYSMELMTSGVALSHSEPNHEFIMYKFPGLLRLLSASSAKRNMKKSLGKKIGKKTHSSGRIFSVQDLPYWMAFFESKPLAARLAAEFGLSEEEIAFLMGKEPKSKGVQEVFEKSQELSAAWQVQRRKKGFFFEPEAGSAHETEPEKPVKASKKTSSESDSEPHRQMKLF</sequence>
<dbReference type="Gene3D" id="3.40.50.300">
    <property type="entry name" value="P-loop containing nucleotide triphosphate hydrolases"/>
    <property type="match status" value="1"/>
</dbReference>
<dbReference type="InterPro" id="IPR023935">
    <property type="entry name" value="Rep_factor-C_lsu"/>
</dbReference>
<feature type="domain" description="AAA+ ATPase" evidence="9">
    <location>
        <begin position="40"/>
        <end position="163"/>
    </location>
</feature>
<organism evidence="10 11">
    <name type="scientific">Candidatus Iainarchaeum sp</name>
    <dbReference type="NCBI Taxonomy" id="3101447"/>
    <lineage>
        <taxon>Archaea</taxon>
        <taxon>Candidatus Iainarchaeota</taxon>
        <taxon>Candidatus Iainarchaeia</taxon>
        <taxon>Candidatus Iainarchaeales</taxon>
        <taxon>Candidatus Iainarchaeaceae</taxon>
        <taxon>Candidatus Iainarchaeum</taxon>
    </lineage>
</organism>
<keyword evidence="4 7" id="KW-0547">Nucleotide-binding</keyword>